<keyword evidence="2" id="KW-0812">Transmembrane</keyword>
<sequence length="272" mass="31603">MNQAFDFHKKAQASLWTAEEMDLTEDRLQWTNWLTPAERFILTQVLNLVQRFSAEVRIPEFRMFYNFQVMMENVHWEVYSLLITMLILDEDEQYHLFHAILSVPCVQAKVDWVLCWITSDASFASCVIAFATVEGIFFSGAFASIFWLKKKGMMPGLTFLNELISWDEGLHTDFACYMYSCLHHKLLDITLTNIMNTLVNGVLGLSVPSMVQYIKFVTDRLLVALNVSKIYNMDNPFEFVKMISLEGKMNFFECWVSDYAKYAKVFIMGEGP</sequence>
<dbReference type="SUPFAM" id="SSF47240">
    <property type="entry name" value="Ferritin-like"/>
    <property type="match status" value="1"/>
</dbReference>
<dbReference type="Gene3D" id="1.10.620.20">
    <property type="entry name" value="Ribonucleotide Reductase, subunit A"/>
    <property type="match status" value="1"/>
</dbReference>
<dbReference type="InterPro" id="IPR033909">
    <property type="entry name" value="RNR_small"/>
</dbReference>
<keyword evidence="2" id="KW-0472">Membrane</keyword>
<dbReference type="Proteomes" id="UP000217790">
    <property type="component" value="Unassembled WGS sequence"/>
</dbReference>
<dbReference type="OrthoDB" id="10248373at2759"/>
<dbReference type="AlphaFoldDB" id="A0A2H3CV40"/>
<feature type="transmembrane region" description="Helical" evidence="2">
    <location>
        <begin position="127"/>
        <end position="148"/>
    </location>
</feature>
<evidence type="ECO:0000313" key="4">
    <source>
        <dbReference type="Proteomes" id="UP000217790"/>
    </source>
</evidence>
<proteinExistence type="inferred from homology"/>
<dbReference type="STRING" id="47427.A0A2H3CV40"/>
<dbReference type="GO" id="GO:0016491">
    <property type="term" value="F:oxidoreductase activity"/>
    <property type="evidence" value="ECO:0007669"/>
    <property type="project" value="InterPro"/>
</dbReference>
<comment type="similarity">
    <text evidence="1">Belongs to the ribonucleoside diphosphate reductase small chain family.</text>
</comment>
<evidence type="ECO:0000256" key="1">
    <source>
        <dbReference type="ARBA" id="ARBA00009303"/>
    </source>
</evidence>
<dbReference type="InterPro" id="IPR009078">
    <property type="entry name" value="Ferritin-like_SF"/>
</dbReference>
<evidence type="ECO:0000256" key="2">
    <source>
        <dbReference type="SAM" id="Phobius"/>
    </source>
</evidence>
<evidence type="ECO:0000313" key="3">
    <source>
        <dbReference type="EMBL" id="PBK82298.1"/>
    </source>
</evidence>
<dbReference type="PANTHER" id="PTHR23409">
    <property type="entry name" value="RIBONUCLEOSIDE-DIPHOSPHATE REDUCTASE SMALL CHAIN"/>
    <property type="match status" value="1"/>
</dbReference>
<organism evidence="3 4">
    <name type="scientific">Armillaria gallica</name>
    <name type="common">Bulbous honey fungus</name>
    <name type="synonym">Armillaria bulbosa</name>
    <dbReference type="NCBI Taxonomy" id="47427"/>
    <lineage>
        <taxon>Eukaryota</taxon>
        <taxon>Fungi</taxon>
        <taxon>Dikarya</taxon>
        <taxon>Basidiomycota</taxon>
        <taxon>Agaricomycotina</taxon>
        <taxon>Agaricomycetes</taxon>
        <taxon>Agaricomycetidae</taxon>
        <taxon>Agaricales</taxon>
        <taxon>Marasmiineae</taxon>
        <taxon>Physalacriaceae</taxon>
        <taxon>Armillaria</taxon>
    </lineage>
</organism>
<dbReference type="InterPro" id="IPR012348">
    <property type="entry name" value="RNR-like"/>
</dbReference>
<gene>
    <name evidence="3" type="ORF">ARMGADRAFT_1048656</name>
</gene>
<dbReference type="InParanoid" id="A0A2H3CV40"/>
<dbReference type="Pfam" id="PF00268">
    <property type="entry name" value="Ribonuc_red_sm"/>
    <property type="match status" value="1"/>
</dbReference>
<keyword evidence="4" id="KW-1185">Reference proteome</keyword>
<dbReference type="GO" id="GO:0009263">
    <property type="term" value="P:deoxyribonucleotide biosynthetic process"/>
    <property type="evidence" value="ECO:0007669"/>
    <property type="project" value="InterPro"/>
</dbReference>
<name>A0A2H3CV40_ARMGA</name>
<dbReference type="PANTHER" id="PTHR23409:SF18">
    <property type="entry name" value="RIBONUCLEOSIDE-DIPHOSPHATE REDUCTASE SUBUNIT M2"/>
    <property type="match status" value="1"/>
</dbReference>
<keyword evidence="2" id="KW-1133">Transmembrane helix</keyword>
<dbReference type="EMBL" id="KZ293719">
    <property type="protein sequence ID" value="PBK82298.1"/>
    <property type="molecule type" value="Genomic_DNA"/>
</dbReference>
<dbReference type="CDD" id="cd01049">
    <property type="entry name" value="RNRR2"/>
    <property type="match status" value="1"/>
</dbReference>
<dbReference type="InterPro" id="IPR000358">
    <property type="entry name" value="RNR_small_fam"/>
</dbReference>
<accession>A0A2H3CV40</accession>
<protein>
    <submittedName>
        <fullName evidence="3">Ribonucleotide reductase</fullName>
    </submittedName>
</protein>
<reference evidence="4" key="1">
    <citation type="journal article" date="2017" name="Nat. Ecol. Evol.">
        <title>Genome expansion and lineage-specific genetic innovations in the forest pathogenic fungi Armillaria.</title>
        <authorList>
            <person name="Sipos G."/>
            <person name="Prasanna A.N."/>
            <person name="Walter M.C."/>
            <person name="O'Connor E."/>
            <person name="Balint B."/>
            <person name="Krizsan K."/>
            <person name="Kiss B."/>
            <person name="Hess J."/>
            <person name="Varga T."/>
            <person name="Slot J."/>
            <person name="Riley R."/>
            <person name="Boka B."/>
            <person name="Rigling D."/>
            <person name="Barry K."/>
            <person name="Lee J."/>
            <person name="Mihaltcheva S."/>
            <person name="LaButti K."/>
            <person name="Lipzen A."/>
            <person name="Waldron R."/>
            <person name="Moloney N.M."/>
            <person name="Sperisen C."/>
            <person name="Kredics L."/>
            <person name="Vagvoelgyi C."/>
            <person name="Patrignani A."/>
            <person name="Fitzpatrick D."/>
            <person name="Nagy I."/>
            <person name="Doyle S."/>
            <person name="Anderson J.B."/>
            <person name="Grigoriev I.V."/>
            <person name="Gueldener U."/>
            <person name="Muensterkoetter M."/>
            <person name="Nagy L.G."/>
        </authorList>
    </citation>
    <scope>NUCLEOTIDE SEQUENCE [LARGE SCALE GENOMIC DNA]</scope>
    <source>
        <strain evidence="4">Ar21-2</strain>
    </source>
</reference>